<evidence type="ECO:0000256" key="1">
    <source>
        <dbReference type="ARBA" id="ARBA00004141"/>
    </source>
</evidence>
<keyword evidence="4 7" id="KW-1133">Transmembrane helix</keyword>
<dbReference type="PANTHER" id="PTHR12300:SF161">
    <property type="entry name" value="RECEPTOR EXPRESSION-ENHANCING PROTEIN"/>
    <property type="match status" value="1"/>
</dbReference>
<gene>
    <name evidence="8" type="primary">AlNc14C74G5010</name>
    <name evidence="8" type="ORF">ALNC14_057280</name>
</gene>
<feature type="transmembrane region" description="Helical" evidence="7">
    <location>
        <begin position="112"/>
        <end position="134"/>
    </location>
</feature>
<accession>F0WEF3</accession>
<name>F0WEF3_9STRA</name>
<dbReference type="GO" id="GO:0016020">
    <property type="term" value="C:membrane"/>
    <property type="evidence" value="ECO:0007669"/>
    <property type="project" value="UniProtKB-SubCell"/>
</dbReference>
<proteinExistence type="inferred from homology"/>
<evidence type="ECO:0000256" key="3">
    <source>
        <dbReference type="ARBA" id="ARBA00022692"/>
    </source>
</evidence>
<evidence type="ECO:0000256" key="7">
    <source>
        <dbReference type="SAM" id="Phobius"/>
    </source>
</evidence>
<evidence type="ECO:0000256" key="4">
    <source>
        <dbReference type="ARBA" id="ARBA00022989"/>
    </source>
</evidence>
<dbReference type="Pfam" id="PF03134">
    <property type="entry name" value="TB2_DP1_HVA22"/>
    <property type="match status" value="1"/>
</dbReference>
<evidence type="ECO:0000256" key="2">
    <source>
        <dbReference type="ARBA" id="ARBA00008573"/>
    </source>
</evidence>
<dbReference type="EMBL" id="FR824119">
    <property type="protein sequence ID" value="CCA19585.1"/>
    <property type="molecule type" value="Genomic_DNA"/>
</dbReference>
<evidence type="ECO:0000256" key="5">
    <source>
        <dbReference type="ARBA" id="ARBA00023136"/>
    </source>
</evidence>
<evidence type="ECO:0000313" key="8">
    <source>
        <dbReference type="EMBL" id="CCA19585.1"/>
    </source>
</evidence>
<keyword evidence="5 7" id="KW-0472">Membrane</keyword>
<feature type="transmembrane region" description="Helical" evidence="7">
    <location>
        <begin position="33"/>
        <end position="51"/>
    </location>
</feature>
<reference evidence="8" key="1">
    <citation type="journal article" date="2011" name="PLoS Biol.">
        <title>Gene gain and loss during evolution of obligate parasitism in the white rust pathogen of Arabidopsis thaliana.</title>
        <authorList>
            <person name="Kemen E."/>
            <person name="Gardiner A."/>
            <person name="Schultz-Larsen T."/>
            <person name="Kemen A.C."/>
            <person name="Balmuth A.L."/>
            <person name="Robert-Seilaniantz A."/>
            <person name="Bailey K."/>
            <person name="Holub E."/>
            <person name="Studholme D.J."/>
            <person name="Maclean D."/>
            <person name="Jones J.D."/>
        </authorList>
    </citation>
    <scope>NUCLEOTIDE SEQUENCE</scope>
</reference>
<organism evidence="8">
    <name type="scientific">Albugo laibachii Nc14</name>
    <dbReference type="NCBI Taxonomy" id="890382"/>
    <lineage>
        <taxon>Eukaryota</taxon>
        <taxon>Sar</taxon>
        <taxon>Stramenopiles</taxon>
        <taxon>Oomycota</taxon>
        <taxon>Peronosporomycetes</taxon>
        <taxon>Albuginales</taxon>
        <taxon>Albuginaceae</taxon>
        <taxon>Albugo</taxon>
    </lineage>
</organism>
<dbReference type="InterPro" id="IPR004345">
    <property type="entry name" value="TB2_DP1_HVA22"/>
</dbReference>
<feature type="transmembrane region" description="Helical" evidence="7">
    <location>
        <begin position="85"/>
        <end position="105"/>
    </location>
</feature>
<dbReference type="HOGENOM" id="CLU_028431_2_1_1"/>
<sequence length="163" mass="18366">MEAIVHSKESLSKRLGGIPKIVELEKKTGIDKFYLFVSISTVALALLYLIGGQPLMVKLVGFIYPSYESFKAADKLTSKSSKTWLSYWIVYAVFCLLEPVLDYVFSSLPMYFFFKIGFLVWCFLPSTMGAQVIYQAVMKPYIAPYIVPTDTSLHLNNASKSSD</sequence>
<reference evidence="8" key="2">
    <citation type="submission" date="2011-02" db="EMBL/GenBank/DDBJ databases">
        <authorList>
            <person name="MacLean D."/>
        </authorList>
    </citation>
    <scope>NUCLEOTIDE SEQUENCE</scope>
</reference>
<keyword evidence="3 7" id="KW-0812">Transmembrane</keyword>
<comment type="subcellular location">
    <subcellularLocation>
        <location evidence="1 6">Membrane</location>
        <topology evidence="1 6">Multi-pass membrane protein</topology>
    </subcellularLocation>
</comment>
<protein>
    <submittedName>
        <fullName evidence="8">Uncharacterized protein AlNc14C74G5010</fullName>
    </submittedName>
</protein>
<evidence type="ECO:0000256" key="6">
    <source>
        <dbReference type="RuleBase" id="RU362006"/>
    </source>
</evidence>
<dbReference type="PANTHER" id="PTHR12300">
    <property type="entry name" value="HVA22-LIKE PROTEINS"/>
    <property type="match status" value="1"/>
</dbReference>
<dbReference type="AlphaFoldDB" id="F0WEF3"/>
<comment type="similarity">
    <text evidence="2 6">Belongs to the DP1 family.</text>
</comment>